<dbReference type="PRINTS" id="PR01805">
    <property type="entry name" value="VACJLIPOPROT"/>
</dbReference>
<keyword evidence="5" id="KW-1185">Reference proteome</keyword>
<keyword evidence="2" id="KW-0732">Signal</keyword>
<reference evidence="4 5" key="1">
    <citation type="journal article" date="2019" name="Int. J. Syst. Evol. Microbiol.">
        <title>The Global Catalogue of Microorganisms (GCM) 10K type strain sequencing project: providing services to taxonomists for standard genome sequencing and annotation.</title>
        <authorList>
            <consortium name="The Broad Institute Genomics Platform"/>
            <consortium name="The Broad Institute Genome Sequencing Center for Infectious Disease"/>
            <person name="Wu L."/>
            <person name="Ma J."/>
        </authorList>
    </citation>
    <scope>NUCLEOTIDE SEQUENCE [LARGE SCALE GENOMIC DNA]</scope>
    <source>
        <strain evidence="4 5">JCM 16242</strain>
    </source>
</reference>
<organism evidence="4 5">
    <name type="scientific">Rhodanobacter caeni</name>
    <dbReference type="NCBI Taxonomy" id="657654"/>
    <lineage>
        <taxon>Bacteria</taxon>
        <taxon>Pseudomonadati</taxon>
        <taxon>Pseudomonadota</taxon>
        <taxon>Gammaproteobacteria</taxon>
        <taxon>Lysobacterales</taxon>
        <taxon>Rhodanobacteraceae</taxon>
        <taxon>Rhodanobacter</taxon>
    </lineage>
</organism>
<dbReference type="Proteomes" id="UP001500657">
    <property type="component" value="Unassembled WGS sequence"/>
</dbReference>
<feature type="compositionally biased region" description="Polar residues" evidence="3">
    <location>
        <begin position="289"/>
        <end position="304"/>
    </location>
</feature>
<dbReference type="Pfam" id="PF04333">
    <property type="entry name" value="MlaA"/>
    <property type="match status" value="1"/>
</dbReference>
<dbReference type="PANTHER" id="PTHR30035">
    <property type="entry name" value="LIPOPROTEIN VACJ-RELATED"/>
    <property type="match status" value="1"/>
</dbReference>
<evidence type="ECO:0000313" key="4">
    <source>
        <dbReference type="EMBL" id="GAA0251324.1"/>
    </source>
</evidence>
<dbReference type="EMBL" id="BAAAFO010000002">
    <property type="protein sequence ID" value="GAA0251324.1"/>
    <property type="molecule type" value="Genomic_DNA"/>
</dbReference>
<evidence type="ECO:0000313" key="5">
    <source>
        <dbReference type="Proteomes" id="UP001500657"/>
    </source>
</evidence>
<dbReference type="InterPro" id="IPR007428">
    <property type="entry name" value="MlaA"/>
</dbReference>
<comment type="similarity">
    <text evidence="1">Belongs to the MlaA family.</text>
</comment>
<feature type="region of interest" description="Disordered" evidence="3">
    <location>
        <begin position="277"/>
        <end position="304"/>
    </location>
</feature>
<comment type="caution">
    <text evidence="4">The sequence shown here is derived from an EMBL/GenBank/DDBJ whole genome shotgun (WGS) entry which is preliminary data.</text>
</comment>
<protein>
    <recommendedName>
        <fullName evidence="6">ABC transporter</fullName>
    </recommendedName>
</protein>
<sequence>MPCRPENRARYKTLQYTYALSSPVSPGFLMPSLLQSPRWRWFATLTALALLTGCTIAKPRTDDPLEKYNRKAYQFNDAVDQAVIRPVAAGYRKITNPPVRRSVSDFFTNIRMPITVANDLLQARPKQALQSTGRFLVNLTLGMGGFLDPASKFGIPLEDNDFGVTLARWGLPDGDYLVLPLLGPSTARDMWRMPVDSYFFDPLSLYADNHHYNGLQYLPQAIYLITLRSRAIDAENFLKSAYDPYVFMRDAYRQQRLYKIYDGSPPASVIQQMQGLDDDNFDPEELLDQQHQWETTHPKQANQP</sequence>
<gene>
    <name evidence="4" type="ORF">GCM10009126_15930</name>
</gene>
<evidence type="ECO:0000256" key="3">
    <source>
        <dbReference type="SAM" id="MobiDB-lite"/>
    </source>
</evidence>
<feature type="compositionally biased region" description="Acidic residues" evidence="3">
    <location>
        <begin position="277"/>
        <end position="287"/>
    </location>
</feature>
<proteinExistence type="inferred from homology"/>
<name>A0ABN0UI66_9GAMM</name>
<dbReference type="PANTHER" id="PTHR30035:SF3">
    <property type="entry name" value="INTERMEMBRANE PHOSPHOLIPID TRANSPORT SYSTEM LIPOPROTEIN MLAA"/>
    <property type="match status" value="1"/>
</dbReference>
<evidence type="ECO:0008006" key="6">
    <source>
        <dbReference type="Google" id="ProtNLM"/>
    </source>
</evidence>
<evidence type="ECO:0000256" key="1">
    <source>
        <dbReference type="ARBA" id="ARBA00010634"/>
    </source>
</evidence>
<accession>A0ABN0UI66</accession>
<evidence type="ECO:0000256" key="2">
    <source>
        <dbReference type="ARBA" id="ARBA00022729"/>
    </source>
</evidence>